<evidence type="ECO:0000313" key="2">
    <source>
        <dbReference type="Proteomes" id="UP000231693"/>
    </source>
</evidence>
<reference evidence="1 2" key="1">
    <citation type="submission" date="2017-11" db="EMBL/GenBank/DDBJ databases">
        <title>Genomic Encyclopedia of Archaeal and Bacterial Type Strains, Phase II (KMG-II): From Individual Species to Whole Genera.</title>
        <authorList>
            <person name="Goeker M."/>
        </authorList>
    </citation>
    <scope>NUCLEOTIDE SEQUENCE [LARGE SCALE GENOMIC DNA]</scope>
    <source>
        <strain evidence="1 2">DSM 25478</strain>
    </source>
</reference>
<keyword evidence="2" id="KW-1185">Reference proteome</keyword>
<protein>
    <submittedName>
        <fullName evidence="1">Uncharacterized protein</fullName>
    </submittedName>
</protein>
<name>A0A2M9D0U8_9CELL</name>
<dbReference type="AlphaFoldDB" id="A0A2M9D0U8"/>
<dbReference type="RefSeq" id="WP_100422050.1">
    <property type="nucleotide sequence ID" value="NZ_BOOX01000012.1"/>
</dbReference>
<dbReference type="OrthoDB" id="3752094at2"/>
<organism evidence="1 2">
    <name type="scientific">Sediminihabitans luteus</name>
    <dbReference type="NCBI Taxonomy" id="1138585"/>
    <lineage>
        <taxon>Bacteria</taxon>
        <taxon>Bacillati</taxon>
        <taxon>Actinomycetota</taxon>
        <taxon>Actinomycetes</taxon>
        <taxon>Micrococcales</taxon>
        <taxon>Cellulomonadaceae</taxon>
        <taxon>Sediminihabitans</taxon>
    </lineage>
</organism>
<sequence>MTQWSDLDPGAGEMIGPMGLAALLRGQETALAEVYEGTRRAREELSDDTWSGEAAVAWRGVSATLRERQERLVEGVGPVHGALDDYATAVVDIALTARIHQNAREDAMSRRNLVYSLTSYTPPAVVAQVERLAEQGALDLDHAEVQLRALARARQDADQALIRALAIPSTTNWTQRKAVLARAGITDVESLSTTKLVDAYADLADRLMDGSMTADEAQQLADFLDVWGDDPEVMDAYFAKLGPARTRDLVNELGVEIGRQGVDDALLLAAATGLRHGLATASQTWDEKAATDFADAMIESAFPGVGGGYSTISWLFSDPRGDRMGAEFTVAVLDRIDAIERGPRDNTNSRLEDASVMPGGSWLFKYEGTTDEAAWGQPAIHVLQTLATYPEATLEWFSTSDPDPVEGGDERKGDPFDLGKARIAYWFGDRDWSVKTTGDGFETPAALWLSMQSVTGAPGSGGYDPGPWNLAEKVSGTIMQQLPDNASFTTENMSTDAAIGMAAAFTVELPMLTESAVIGTADSWDTPNSQVLPWAVEERAVLAVDRRDLAEFLGIVGQNGSAGTLLRESVVAYQNGLIATAAADPTASIGAGVSATDGVLTRVMGLQAMLDGPAHGTQIADAAQLDAHHKAITDWIGKGAEAVVRIPGGDRVVSSVGNRVAQWAVESVWDFGEGYAKSEGVKLLASHIPATWTGNESATMAASTEECLARSKELQREVEAVAWAIDPNSYVSTDRAAYYEQLAQTYRDVYGGFRDLADGKAGEAACVAPEFD</sequence>
<evidence type="ECO:0000313" key="1">
    <source>
        <dbReference type="EMBL" id="PJJ77713.1"/>
    </source>
</evidence>
<dbReference type="EMBL" id="PGFE01000001">
    <property type="protein sequence ID" value="PJJ77713.1"/>
    <property type="molecule type" value="Genomic_DNA"/>
</dbReference>
<proteinExistence type="predicted"/>
<dbReference type="Proteomes" id="UP000231693">
    <property type="component" value="Unassembled WGS sequence"/>
</dbReference>
<comment type="caution">
    <text evidence="1">The sequence shown here is derived from an EMBL/GenBank/DDBJ whole genome shotgun (WGS) entry which is preliminary data.</text>
</comment>
<gene>
    <name evidence="1" type="ORF">CLV28_0939</name>
</gene>
<accession>A0A2M9D0U8</accession>